<feature type="domain" description="UDENN" evidence="1">
    <location>
        <begin position="1"/>
        <end position="54"/>
    </location>
</feature>
<proteinExistence type="predicted"/>
<evidence type="ECO:0000259" key="1">
    <source>
        <dbReference type="PROSITE" id="PS50211"/>
    </source>
</evidence>
<protein>
    <submittedName>
        <fullName evidence="2">DEND3 protein</fullName>
    </submittedName>
</protein>
<dbReference type="InterPro" id="IPR057977">
    <property type="entry name" value="TPR_DENND3"/>
</dbReference>
<dbReference type="PROSITE" id="PS50211">
    <property type="entry name" value="DENN"/>
    <property type="match status" value="1"/>
</dbReference>
<evidence type="ECO:0000313" key="3">
    <source>
        <dbReference type="Proteomes" id="UP000537779"/>
    </source>
</evidence>
<dbReference type="InterPro" id="IPR051696">
    <property type="entry name" value="DENN_Domain_GEFs"/>
</dbReference>
<feature type="non-terminal residue" evidence="2">
    <location>
        <position position="1"/>
    </location>
</feature>
<dbReference type="Pfam" id="PF25570">
    <property type="entry name" value="TPR_DENND3"/>
    <property type="match status" value="1"/>
</dbReference>
<evidence type="ECO:0000313" key="2">
    <source>
        <dbReference type="EMBL" id="NXM03074.1"/>
    </source>
</evidence>
<comment type="caution">
    <text evidence="2">The sequence shown here is derived from an EMBL/GenBank/DDBJ whole genome shotgun (WGS) entry which is preliminary data.</text>
</comment>
<organism evidence="2 3">
    <name type="scientific">Tyrannus savana</name>
    <name type="common">Fork-tailed flycatcher</name>
    <name type="synonym">Muscivora tyrannus</name>
    <dbReference type="NCBI Taxonomy" id="137541"/>
    <lineage>
        <taxon>Eukaryota</taxon>
        <taxon>Metazoa</taxon>
        <taxon>Chordata</taxon>
        <taxon>Craniata</taxon>
        <taxon>Vertebrata</taxon>
        <taxon>Euteleostomi</taxon>
        <taxon>Archelosauria</taxon>
        <taxon>Archosauria</taxon>
        <taxon>Dinosauria</taxon>
        <taxon>Saurischia</taxon>
        <taxon>Theropoda</taxon>
        <taxon>Coelurosauria</taxon>
        <taxon>Aves</taxon>
        <taxon>Neognathae</taxon>
        <taxon>Neoaves</taxon>
        <taxon>Telluraves</taxon>
        <taxon>Australaves</taxon>
        <taxon>Passeriformes</taxon>
        <taxon>Tyrannidae</taxon>
        <taxon>Tyrannus</taxon>
    </lineage>
</organism>
<sequence>REVKDHLNYEHRVFNSEEFLKTRAIRDQPFYKKVLETYMFHSFLKARLNRKMDAFARLELSTQSEEDRFDLVFPTHRRLTMEKMASKRLTPEQKISRRMVMSLPNLQDIKLPEGPTRNSSLRRTGTGVYSSGVCFLAVKMPSKSISTFKIPEIHFPLMFQCVHSYYTDFSNHLSKAINTSPPENSALLARYFYLRGLIGLMQGKLLNALSDFQNLEKTDLRIFPTDLVRKIVETMPPSECLQAERKPELKRLISRVMEKQREVLKTDDHVKNFELPKTHMQLDDFVKRIQESGIVRDTDTIHRLFDALTVGQQKQIDPETFRDFYNYWKETEAEAQEVNLPPAVIEHLDKNECVYKLSCSVKTNCGVGKIALTQKRLFLLTEGGRPGYVQIAAFRDIEDVKSTTVAFLLLRIPTLRIKTFSKKAVFEANLKTECDLWYLIVKEMWAGKKMADDHKDPQYIQQALTNVLLMDAVVGALQSSKSIYAASKLSYFDRMKNEVPMMVPKTTSETLKHKINPSAGETFPQAVDVLLYTPGHLDPSERLGNAHPKLWCALNEGRVVVFDASTWSIQQHCFRMGRSKL</sequence>
<feature type="non-terminal residue" evidence="2">
    <location>
        <position position="581"/>
    </location>
</feature>
<dbReference type="InterPro" id="IPR037516">
    <property type="entry name" value="Tripartite_DENN"/>
</dbReference>
<dbReference type="PANTHER" id="PTHR12296:SF21">
    <property type="entry name" value="DENN DOMAIN-CONTAINING PROTEIN 3"/>
    <property type="match status" value="1"/>
</dbReference>
<dbReference type="AlphaFoldDB" id="A0A7L0XGC0"/>
<gene>
    <name evidence="2" type="primary">Dennd3</name>
    <name evidence="2" type="ORF">TYRSAV_R08803</name>
</gene>
<dbReference type="EMBL" id="VXAW01006981">
    <property type="protein sequence ID" value="NXM03074.1"/>
    <property type="molecule type" value="Genomic_DNA"/>
</dbReference>
<dbReference type="GO" id="GO:0005085">
    <property type="term" value="F:guanyl-nucleotide exchange factor activity"/>
    <property type="evidence" value="ECO:0007669"/>
    <property type="project" value="UniProtKB-ARBA"/>
</dbReference>
<dbReference type="PANTHER" id="PTHR12296">
    <property type="entry name" value="DENN DOMAIN-CONTAINING PROTEIN 4"/>
    <property type="match status" value="1"/>
</dbReference>
<keyword evidence="3" id="KW-1185">Reference proteome</keyword>
<dbReference type="GO" id="GO:0031410">
    <property type="term" value="C:cytoplasmic vesicle"/>
    <property type="evidence" value="ECO:0007669"/>
    <property type="project" value="TreeGrafter"/>
</dbReference>
<dbReference type="Proteomes" id="UP000537779">
    <property type="component" value="Unassembled WGS sequence"/>
</dbReference>
<reference evidence="2 3" key="1">
    <citation type="submission" date="2019-09" db="EMBL/GenBank/DDBJ databases">
        <title>Bird 10,000 Genomes (B10K) Project - Family phase.</title>
        <authorList>
            <person name="Zhang G."/>
        </authorList>
    </citation>
    <scope>NUCLEOTIDE SEQUENCE [LARGE SCALE GENOMIC DNA]</scope>
    <source>
        <strain evidence="2">B10K-DU-001-37</strain>
        <tissue evidence="2">Muscle</tissue>
    </source>
</reference>
<accession>A0A7L0XGC0</accession>
<name>A0A7L0XGC0_TYRSA</name>
<dbReference type="GO" id="GO:0032483">
    <property type="term" value="P:regulation of Rab protein signal transduction"/>
    <property type="evidence" value="ECO:0007669"/>
    <property type="project" value="TreeGrafter"/>
</dbReference>